<evidence type="ECO:0000256" key="6">
    <source>
        <dbReference type="SAM" id="Phobius"/>
    </source>
</evidence>
<reference evidence="7 8" key="1">
    <citation type="journal article" date="2013" name="Genome Biol.">
        <title>Genome of Acanthamoeba castellanii highlights extensive lateral gene transfer and early evolution of tyrosine kinase signaling.</title>
        <authorList>
            <person name="Clarke M."/>
            <person name="Lohan A.J."/>
            <person name="Liu B."/>
            <person name="Lagkouvardos I."/>
            <person name="Roy S."/>
            <person name="Zafar N."/>
            <person name="Bertelli C."/>
            <person name="Schilde C."/>
            <person name="Kianianmomeni A."/>
            <person name="Burglin T.R."/>
            <person name="Frech C."/>
            <person name="Turcotte B."/>
            <person name="Kopec K.O."/>
            <person name="Synnott J.M."/>
            <person name="Choo C."/>
            <person name="Paponov I."/>
            <person name="Finkler A."/>
            <person name="Soon Heng Tan C."/>
            <person name="Hutchins A.P."/>
            <person name="Weinmeier T."/>
            <person name="Rattei T."/>
            <person name="Chu J.S."/>
            <person name="Gimenez G."/>
            <person name="Irimia M."/>
            <person name="Rigden D.J."/>
            <person name="Fitzpatrick D.A."/>
            <person name="Lorenzo-Morales J."/>
            <person name="Bateman A."/>
            <person name="Chiu C.H."/>
            <person name="Tang P."/>
            <person name="Hegemann P."/>
            <person name="Fromm H."/>
            <person name="Raoult D."/>
            <person name="Greub G."/>
            <person name="Miranda-Saavedra D."/>
            <person name="Chen N."/>
            <person name="Nash P."/>
            <person name="Ginger M.L."/>
            <person name="Horn M."/>
            <person name="Schaap P."/>
            <person name="Caler L."/>
            <person name="Loftus B."/>
        </authorList>
    </citation>
    <scope>NUCLEOTIDE SEQUENCE [LARGE SCALE GENOMIC DNA]</scope>
    <source>
        <strain evidence="7 8">Neff</strain>
    </source>
</reference>
<feature type="transmembrane region" description="Helical" evidence="6">
    <location>
        <begin position="54"/>
        <end position="74"/>
    </location>
</feature>
<name>L8H4K5_ACACF</name>
<evidence type="ECO:0000256" key="3">
    <source>
        <dbReference type="ARBA" id="ARBA00022692"/>
    </source>
</evidence>
<dbReference type="GO" id="GO:0016020">
    <property type="term" value="C:membrane"/>
    <property type="evidence" value="ECO:0007669"/>
    <property type="project" value="UniProtKB-SubCell"/>
</dbReference>
<proteinExistence type="inferred from homology"/>
<comment type="subcellular location">
    <subcellularLocation>
        <location evidence="1">Membrane</location>
    </subcellularLocation>
</comment>
<keyword evidence="5 6" id="KW-0472">Membrane</keyword>
<dbReference type="RefSeq" id="XP_004342195.1">
    <property type="nucleotide sequence ID" value="XM_004342146.1"/>
</dbReference>
<comment type="similarity">
    <text evidence="2">Belongs to the UPF0057 (PMP3) family.</text>
</comment>
<protein>
    <submittedName>
        <fullName evidence="7">Uncharacterized protein</fullName>
    </submittedName>
</protein>
<dbReference type="Pfam" id="PF01679">
    <property type="entry name" value="Pmp3"/>
    <property type="match status" value="1"/>
</dbReference>
<evidence type="ECO:0000256" key="1">
    <source>
        <dbReference type="ARBA" id="ARBA00004370"/>
    </source>
</evidence>
<keyword evidence="8" id="KW-1185">Reference proteome</keyword>
<dbReference type="InterPro" id="IPR000612">
    <property type="entry name" value="PMP3"/>
</dbReference>
<dbReference type="VEuPathDB" id="AmoebaDB:ACA1_114650"/>
<keyword evidence="4 6" id="KW-1133">Transmembrane helix</keyword>
<dbReference type="KEGG" id="acan:ACA1_114650"/>
<dbReference type="Proteomes" id="UP000011083">
    <property type="component" value="Unassembled WGS sequence"/>
</dbReference>
<evidence type="ECO:0000313" key="7">
    <source>
        <dbReference type="EMBL" id="ELR20085.1"/>
    </source>
</evidence>
<dbReference type="PANTHER" id="PTHR21659">
    <property type="entry name" value="HYDROPHOBIC PROTEIN RCI2 LOW TEMPERATURE AND SALT RESPONSIVE PROTEIN LTI6 -RELATED"/>
    <property type="match status" value="1"/>
</dbReference>
<dbReference type="AlphaFoldDB" id="L8H4K5"/>
<dbReference type="EMBL" id="KB007926">
    <property type="protein sequence ID" value="ELR20085.1"/>
    <property type="molecule type" value="Genomic_DNA"/>
</dbReference>
<organism evidence="7 8">
    <name type="scientific">Acanthamoeba castellanii (strain ATCC 30010 / Neff)</name>
    <dbReference type="NCBI Taxonomy" id="1257118"/>
    <lineage>
        <taxon>Eukaryota</taxon>
        <taxon>Amoebozoa</taxon>
        <taxon>Discosea</taxon>
        <taxon>Longamoebia</taxon>
        <taxon>Centramoebida</taxon>
        <taxon>Acanthamoebidae</taxon>
        <taxon>Acanthamoeba</taxon>
    </lineage>
</organism>
<dbReference type="PANTHER" id="PTHR21659:SF112">
    <property type="entry name" value="PROTEIN SNA2-RELATED"/>
    <property type="match status" value="1"/>
</dbReference>
<keyword evidence="3 6" id="KW-0812">Transmembrane</keyword>
<sequence length="84" mass="9675">MSNKNEELCPQNFRDANEVLNNTTDLLLLIIAIFLPPITVLLKRGVDIHLLINILLWIFLFWIGGVLHAWYIVFVTEGSLLDKK</sequence>
<evidence type="ECO:0000313" key="8">
    <source>
        <dbReference type="Proteomes" id="UP000011083"/>
    </source>
</evidence>
<evidence type="ECO:0000256" key="2">
    <source>
        <dbReference type="ARBA" id="ARBA00009530"/>
    </source>
</evidence>
<accession>L8H4K5</accession>
<evidence type="ECO:0000256" key="5">
    <source>
        <dbReference type="ARBA" id="ARBA00023136"/>
    </source>
</evidence>
<evidence type="ECO:0000256" key="4">
    <source>
        <dbReference type="ARBA" id="ARBA00022989"/>
    </source>
</evidence>
<gene>
    <name evidence="7" type="ORF">ACA1_114650</name>
</gene>
<feature type="transmembrane region" description="Helical" evidence="6">
    <location>
        <begin position="26"/>
        <end position="42"/>
    </location>
</feature>
<dbReference type="GeneID" id="14920929"/>